<feature type="region of interest" description="Disordered" evidence="1">
    <location>
        <begin position="270"/>
        <end position="375"/>
    </location>
</feature>
<feature type="compositionally biased region" description="Acidic residues" evidence="1">
    <location>
        <begin position="279"/>
        <end position="322"/>
    </location>
</feature>
<feature type="compositionally biased region" description="Acidic residues" evidence="1">
    <location>
        <begin position="346"/>
        <end position="358"/>
    </location>
</feature>
<proteinExistence type="predicted"/>
<gene>
    <name evidence="2" type="ORF">CBR_g37170</name>
</gene>
<dbReference type="Proteomes" id="UP000265515">
    <property type="component" value="Unassembled WGS sequence"/>
</dbReference>
<comment type="caution">
    <text evidence="2">The sequence shown here is derived from an EMBL/GenBank/DDBJ whole genome shotgun (WGS) entry which is preliminary data.</text>
</comment>
<name>A0A388LMB2_CHABU</name>
<accession>A0A388LMB2</accession>
<evidence type="ECO:0000256" key="1">
    <source>
        <dbReference type="SAM" id="MobiDB-lite"/>
    </source>
</evidence>
<organism evidence="2 3">
    <name type="scientific">Chara braunii</name>
    <name type="common">Braun's stonewort</name>
    <dbReference type="NCBI Taxonomy" id="69332"/>
    <lineage>
        <taxon>Eukaryota</taxon>
        <taxon>Viridiplantae</taxon>
        <taxon>Streptophyta</taxon>
        <taxon>Charophyceae</taxon>
        <taxon>Charales</taxon>
        <taxon>Characeae</taxon>
        <taxon>Chara</taxon>
    </lineage>
</organism>
<dbReference type="AlphaFoldDB" id="A0A388LMB2"/>
<sequence length="375" mass="40730">MFHDKYWAPDWHMGIKVPYCGPVVFLRDSSGAYYPCGGVKNYAFDKLEVAEEYMRFHLTTCFDADGNEEPDNYKQVSLHLQKFVGYGMRATDMPPFDKSRKKDGSQVVMLRPFDFLKRINCHKVSNHVCTVDSKLTLSTPLIPFDIQLNEFASKLRSYKLQALGQAILHSAISVGSPHGGGDPGARQNNSVKITERGKVVEKSEPVQKSDIAPRSLANTVSKRSAPGLKRGQGPAEVSSLRHAGASELPEYSEKTEADFSAKQHVLERNAEGNEGHDYEADEEFAGYDGGDGDEQGVGDGEEGGGDEDGGDKDDGGDDEEDCDGRRALGDDDDDEGTGGGGAKDEESYEGGSEGEQDEANEHGVSVNESRKSADS</sequence>
<keyword evidence="3" id="KW-1185">Reference proteome</keyword>
<evidence type="ECO:0000313" key="3">
    <source>
        <dbReference type="Proteomes" id="UP000265515"/>
    </source>
</evidence>
<dbReference type="Gramene" id="GBG83458">
    <property type="protein sequence ID" value="GBG83458"/>
    <property type="gene ID" value="CBR_g37170"/>
</dbReference>
<evidence type="ECO:0000313" key="2">
    <source>
        <dbReference type="EMBL" id="GBG83458.1"/>
    </source>
</evidence>
<reference evidence="2 3" key="1">
    <citation type="journal article" date="2018" name="Cell">
        <title>The Chara Genome: Secondary Complexity and Implications for Plant Terrestrialization.</title>
        <authorList>
            <person name="Nishiyama T."/>
            <person name="Sakayama H."/>
            <person name="Vries J.D."/>
            <person name="Buschmann H."/>
            <person name="Saint-Marcoux D."/>
            <person name="Ullrich K.K."/>
            <person name="Haas F.B."/>
            <person name="Vanderstraeten L."/>
            <person name="Becker D."/>
            <person name="Lang D."/>
            <person name="Vosolsobe S."/>
            <person name="Rombauts S."/>
            <person name="Wilhelmsson P.K.I."/>
            <person name="Janitza P."/>
            <person name="Kern R."/>
            <person name="Heyl A."/>
            <person name="Rumpler F."/>
            <person name="Villalobos L.I.A.C."/>
            <person name="Clay J.M."/>
            <person name="Skokan R."/>
            <person name="Toyoda A."/>
            <person name="Suzuki Y."/>
            <person name="Kagoshima H."/>
            <person name="Schijlen E."/>
            <person name="Tajeshwar N."/>
            <person name="Catarino B."/>
            <person name="Hetherington A.J."/>
            <person name="Saltykova A."/>
            <person name="Bonnot C."/>
            <person name="Breuninger H."/>
            <person name="Symeonidi A."/>
            <person name="Radhakrishnan G.V."/>
            <person name="Van Nieuwerburgh F."/>
            <person name="Deforce D."/>
            <person name="Chang C."/>
            <person name="Karol K.G."/>
            <person name="Hedrich R."/>
            <person name="Ulvskov P."/>
            <person name="Glockner G."/>
            <person name="Delwiche C.F."/>
            <person name="Petrasek J."/>
            <person name="Van de Peer Y."/>
            <person name="Friml J."/>
            <person name="Beilby M."/>
            <person name="Dolan L."/>
            <person name="Kohara Y."/>
            <person name="Sugano S."/>
            <person name="Fujiyama A."/>
            <person name="Delaux P.-M."/>
            <person name="Quint M."/>
            <person name="TheiBen G."/>
            <person name="Hagemann M."/>
            <person name="Harholt J."/>
            <person name="Dunand C."/>
            <person name="Zachgo S."/>
            <person name="Langdale J."/>
            <person name="Maumus F."/>
            <person name="Straeten D.V.D."/>
            <person name="Gould S.B."/>
            <person name="Rensing S.A."/>
        </authorList>
    </citation>
    <scope>NUCLEOTIDE SEQUENCE [LARGE SCALE GENOMIC DNA]</scope>
    <source>
        <strain evidence="2 3">S276</strain>
    </source>
</reference>
<feature type="region of interest" description="Disordered" evidence="1">
    <location>
        <begin position="197"/>
        <end position="240"/>
    </location>
</feature>
<feature type="compositionally biased region" description="Basic and acidic residues" evidence="1">
    <location>
        <begin position="197"/>
        <end position="207"/>
    </location>
</feature>
<protein>
    <submittedName>
        <fullName evidence="2">Uncharacterized protein</fullName>
    </submittedName>
</protein>
<dbReference type="EMBL" id="BFEA01000440">
    <property type="protein sequence ID" value="GBG83458.1"/>
    <property type="molecule type" value="Genomic_DNA"/>
</dbReference>